<dbReference type="AlphaFoldDB" id="A0A7G2CNT9"/>
<organism evidence="2 3">
    <name type="scientific">Angomonas deanei</name>
    <dbReference type="NCBI Taxonomy" id="59799"/>
    <lineage>
        <taxon>Eukaryota</taxon>
        <taxon>Discoba</taxon>
        <taxon>Euglenozoa</taxon>
        <taxon>Kinetoplastea</taxon>
        <taxon>Metakinetoplastina</taxon>
        <taxon>Trypanosomatida</taxon>
        <taxon>Trypanosomatidae</taxon>
        <taxon>Strigomonadinae</taxon>
        <taxon>Angomonas</taxon>
    </lineage>
</organism>
<evidence type="ECO:0000313" key="3">
    <source>
        <dbReference type="Proteomes" id="UP000515908"/>
    </source>
</evidence>
<accession>A0A7G2CNT9</accession>
<dbReference type="Proteomes" id="UP000515908">
    <property type="component" value="Chromosome 21"/>
</dbReference>
<proteinExistence type="predicted"/>
<dbReference type="VEuPathDB" id="TriTrypDB:ADEAN_000899200"/>
<feature type="compositionally biased region" description="Low complexity" evidence="1">
    <location>
        <begin position="116"/>
        <end position="125"/>
    </location>
</feature>
<feature type="region of interest" description="Disordered" evidence="1">
    <location>
        <begin position="458"/>
        <end position="497"/>
    </location>
</feature>
<dbReference type="EMBL" id="LR877165">
    <property type="protein sequence ID" value="CAD2221460.1"/>
    <property type="molecule type" value="Genomic_DNA"/>
</dbReference>
<evidence type="ECO:0000256" key="1">
    <source>
        <dbReference type="SAM" id="MobiDB-lite"/>
    </source>
</evidence>
<feature type="compositionally biased region" description="Basic and acidic residues" evidence="1">
    <location>
        <begin position="480"/>
        <end position="497"/>
    </location>
</feature>
<protein>
    <submittedName>
        <fullName evidence="2">Uncharacterized protein</fullName>
    </submittedName>
</protein>
<reference evidence="2 3" key="1">
    <citation type="submission" date="2020-08" db="EMBL/GenBank/DDBJ databases">
        <authorList>
            <person name="Newling K."/>
            <person name="Davey J."/>
            <person name="Forrester S."/>
        </authorList>
    </citation>
    <scope>NUCLEOTIDE SEQUENCE [LARGE SCALE GENOMIC DNA]</scope>
    <source>
        <strain evidence="3">Crithidia deanei Carvalho (ATCC PRA-265)</strain>
    </source>
</reference>
<sequence length="614" mass="69189">MVYNFIFFKIADYYLRHTLPQGWTCPYFVLDAVKAATVYNSAPQFLKGIAAEYECLVAATNTPSAGALTYYLKNLSICRNTVPRRFKTEYQKKKRGLSNPSSRSSSAQVATPPRSPAASGFAPPAGSTSIRRVAILGCTPKALRHAAQYMYHNIPVLIIPCSLRHMGMREASFWAGQPCSPGSPMSAQSPTHISTDDVDISENTQGVLRYLEGFLAEMVMSRAGKTQCRSAQSDRNIEKYCNRDVAEALRERENYNDSFEDTTRGLRLDISEESIPQRKRPFTVEEVFRVQNALKLCRIMSVEDDQLLLVQDVDLIVCYRGSFVSRQESVKQSLSHYFNENDELAYSGVLRFLFTRLDGRAKNNCTFLFDNYENLCLARKQLSEFRHDRLFMMFSYLSQLSPTPAEERVTLLEVGAVGHSFSVAAMDALQCLFRRMGNLIVLFTRALPQVKSCPCDHSPKGKVGSKDNLSLPKEAPLADSQRDLKQESSLSERRDVEAPQLDASTFVVHCEEDKSSVMEHYSFSGLRLFATGFFQLLLLLEKSIHTIDTIEKSLLSFGFKQGPFLTCQILGVQNVWYEICLQHFDPTVAYLNDAHEEDKCKCPLGVCEHVASCQ</sequence>
<feature type="region of interest" description="Disordered" evidence="1">
    <location>
        <begin position="89"/>
        <end position="125"/>
    </location>
</feature>
<gene>
    <name evidence="2" type="ORF">ADEAN_000899200</name>
</gene>
<evidence type="ECO:0000313" key="2">
    <source>
        <dbReference type="EMBL" id="CAD2221460.1"/>
    </source>
</evidence>
<name>A0A7G2CNT9_9TRYP</name>
<keyword evidence="3" id="KW-1185">Reference proteome</keyword>